<feature type="region of interest" description="Disordered" evidence="1">
    <location>
        <begin position="182"/>
        <end position="227"/>
    </location>
</feature>
<feature type="compositionally biased region" description="Basic and acidic residues" evidence="1">
    <location>
        <begin position="201"/>
        <end position="227"/>
    </location>
</feature>
<sequence>MPSSPLRLPTLTLTLLSLALNLSLLSTAAHTLHLFNTHKHTSPYFLPIWASHFETRQLAALIGTSTIIVLLNGLYAGGLYLTSRLEDVIKVAIAGLGLILSLLALSYSSVLQSNTGRDTLQTWTCMWKDVPNQSVPEQFGTMCQQTRFAFYATIPSFIFQLSLLGMAVYGLFAARPQTSSGGFGAEKEHEMGGIAGQGRQDSWDEESRKERGSPELDGRERVRMGKE</sequence>
<gene>
    <name evidence="4" type="ORF">ZT3D7_G3387</name>
</gene>
<feature type="transmembrane region" description="Helical" evidence="2">
    <location>
        <begin position="58"/>
        <end position="81"/>
    </location>
</feature>
<feature type="transmembrane region" description="Helical" evidence="2">
    <location>
        <begin position="148"/>
        <end position="172"/>
    </location>
</feature>
<keyword evidence="2" id="KW-1133">Transmembrane helix</keyword>
<dbReference type="AlphaFoldDB" id="A0A1X7RLF2"/>
<evidence type="ECO:0008006" key="6">
    <source>
        <dbReference type="Google" id="ProtNLM"/>
    </source>
</evidence>
<evidence type="ECO:0000313" key="5">
    <source>
        <dbReference type="Proteomes" id="UP000215127"/>
    </source>
</evidence>
<feature type="signal peptide" evidence="3">
    <location>
        <begin position="1"/>
        <end position="29"/>
    </location>
</feature>
<organism evidence="4 5">
    <name type="scientific">Zymoseptoria tritici (strain ST99CH_3D7)</name>
    <dbReference type="NCBI Taxonomy" id="1276538"/>
    <lineage>
        <taxon>Eukaryota</taxon>
        <taxon>Fungi</taxon>
        <taxon>Dikarya</taxon>
        <taxon>Ascomycota</taxon>
        <taxon>Pezizomycotina</taxon>
        <taxon>Dothideomycetes</taxon>
        <taxon>Dothideomycetidae</taxon>
        <taxon>Mycosphaerellales</taxon>
        <taxon>Mycosphaerellaceae</taxon>
        <taxon>Zymoseptoria</taxon>
    </lineage>
</organism>
<dbReference type="Proteomes" id="UP000215127">
    <property type="component" value="Chromosome 2"/>
</dbReference>
<keyword evidence="2" id="KW-0812">Transmembrane</keyword>
<evidence type="ECO:0000256" key="3">
    <source>
        <dbReference type="SAM" id="SignalP"/>
    </source>
</evidence>
<proteinExistence type="predicted"/>
<evidence type="ECO:0000313" key="4">
    <source>
        <dbReference type="EMBL" id="SMQ48238.1"/>
    </source>
</evidence>
<name>A0A1X7RLF2_ZYMT9</name>
<dbReference type="EMBL" id="LT853693">
    <property type="protein sequence ID" value="SMQ48238.1"/>
    <property type="molecule type" value="Genomic_DNA"/>
</dbReference>
<reference evidence="4 5" key="1">
    <citation type="submission" date="2016-06" db="EMBL/GenBank/DDBJ databases">
        <authorList>
            <person name="Kjaerup R.B."/>
            <person name="Dalgaard T.S."/>
            <person name="Juul-Madsen H.R."/>
        </authorList>
    </citation>
    <scope>NUCLEOTIDE SEQUENCE [LARGE SCALE GENOMIC DNA]</scope>
</reference>
<keyword evidence="2" id="KW-0472">Membrane</keyword>
<feature type="chain" id="PRO_5012914343" description="MARVEL domain-containing protein" evidence="3">
    <location>
        <begin position="30"/>
        <end position="227"/>
    </location>
</feature>
<protein>
    <recommendedName>
        <fullName evidence="6">MARVEL domain-containing protein</fullName>
    </recommendedName>
</protein>
<accession>A0A1X7RLF2</accession>
<feature type="transmembrane region" description="Helical" evidence="2">
    <location>
        <begin position="88"/>
        <end position="107"/>
    </location>
</feature>
<evidence type="ECO:0000256" key="2">
    <source>
        <dbReference type="SAM" id="Phobius"/>
    </source>
</evidence>
<evidence type="ECO:0000256" key="1">
    <source>
        <dbReference type="SAM" id="MobiDB-lite"/>
    </source>
</evidence>
<keyword evidence="5" id="KW-1185">Reference proteome</keyword>
<keyword evidence="3" id="KW-0732">Signal</keyword>